<accession>A0A382Q917</accession>
<dbReference type="EMBL" id="UINC01112516">
    <property type="protein sequence ID" value="SVC81517.1"/>
    <property type="molecule type" value="Genomic_DNA"/>
</dbReference>
<dbReference type="AlphaFoldDB" id="A0A382Q917"/>
<protein>
    <submittedName>
        <fullName evidence="1">Uncharacterized protein</fullName>
    </submittedName>
</protein>
<reference evidence="1" key="1">
    <citation type="submission" date="2018-05" db="EMBL/GenBank/DDBJ databases">
        <authorList>
            <person name="Lanie J.A."/>
            <person name="Ng W.-L."/>
            <person name="Kazmierczak K.M."/>
            <person name="Andrzejewski T.M."/>
            <person name="Davidsen T.M."/>
            <person name="Wayne K.J."/>
            <person name="Tettelin H."/>
            <person name="Glass J.I."/>
            <person name="Rusch D."/>
            <person name="Podicherti R."/>
            <person name="Tsui H.-C.T."/>
            <person name="Winkler M.E."/>
        </authorList>
    </citation>
    <scope>NUCLEOTIDE SEQUENCE</scope>
</reference>
<sequence length="312" mass="34479">MLTTGDLRQFLESVLAAACDVLHISSGFVASVGYNIARIEVEIGSHALPTKSDTLVSFLNSESYKIDGDNSANNNALGTLEWDGYWIIPLRTQTIIRHSTEQGALMGILGLHMPGLISDVHLSEEFSTLQTLVERATSALEDRLLQVEVFRAMDKLLPQVEELQRMRAAASYAGTSALTAGDLADNPDAAEWVKSALGHFWGGPRLSESPLMTLNVVRQTQAHHQGNAVNALREVLKKAIEEMKPEGQRRFTGEWLLYNILELKFLQGLKVRDVALRLSVSEADLYRKQRVAVDEVLKRIAQMEGNADGTVR</sequence>
<proteinExistence type="predicted"/>
<evidence type="ECO:0000313" key="1">
    <source>
        <dbReference type="EMBL" id="SVC81517.1"/>
    </source>
</evidence>
<organism evidence="1">
    <name type="scientific">marine metagenome</name>
    <dbReference type="NCBI Taxonomy" id="408172"/>
    <lineage>
        <taxon>unclassified sequences</taxon>
        <taxon>metagenomes</taxon>
        <taxon>ecological metagenomes</taxon>
    </lineage>
</organism>
<gene>
    <name evidence="1" type="ORF">METZ01_LOCUS334371</name>
</gene>
<name>A0A382Q917_9ZZZZ</name>